<protein>
    <submittedName>
        <fullName evidence="12">Vitamin K epoxide reductase family protein</fullName>
    </submittedName>
</protein>
<evidence type="ECO:0000256" key="8">
    <source>
        <dbReference type="ARBA" id="ARBA00023157"/>
    </source>
</evidence>
<keyword evidence="8" id="KW-1015">Disulfide bond</keyword>
<evidence type="ECO:0000256" key="9">
    <source>
        <dbReference type="ARBA" id="ARBA00023284"/>
    </source>
</evidence>
<dbReference type="InterPro" id="IPR038354">
    <property type="entry name" value="VKOR_sf"/>
</dbReference>
<organism evidence="12 13">
    <name type="scientific">Streptomyces hainanensis</name>
    <dbReference type="NCBI Taxonomy" id="402648"/>
    <lineage>
        <taxon>Bacteria</taxon>
        <taxon>Bacillati</taxon>
        <taxon>Actinomycetota</taxon>
        <taxon>Actinomycetes</taxon>
        <taxon>Kitasatosporales</taxon>
        <taxon>Streptomycetaceae</taxon>
        <taxon>Streptomyces</taxon>
    </lineage>
</organism>
<dbReference type="SMART" id="SM00756">
    <property type="entry name" value="VKc"/>
    <property type="match status" value="1"/>
</dbReference>
<dbReference type="Pfam" id="PF07884">
    <property type="entry name" value="VKOR"/>
    <property type="match status" value="1"/>
</dbReference>
<keyword evidence="4" id="KW-0874">Quinone</keyword>
<dbReference type="InterPro" id="IPR041714">
    <property type="entry name" value="VKOR_Actinobacteria"/>
</dbReference>
<dbReference type="RefSeq" id="WP_132821983.1">
    <property type="nucleotide sequence ID" value="NZ_SMKI01000628.1"/>
</dbReference>
<dbReference type="GO" id="GO:0016491">
    <property type="term" value="F:oxidoreductase activity"/>
    <property type="evidence" value="ECO:0007669"/>
    <property type="project" value="UniProtKB-KW"/>
</dbReference>
<dbReference type="Gene3D" id="1.20.1440.130">
    <property type="entry name" value="VKOR domain"/>
    <property type="match status" value="1"/>
</dbReference>
<keyword evidence="6" id="KW-0560">Oxidoreductase</keyword>
<evidence type="ECO:0000256" key="3">
    <source>
        <dbReference type="ARBA" id="ARBA00022692"/>
    </source>
</evidence>
<evidence type="ECO:0000256" key="6">
    <source>
        <dbReference type="ARBA" id="ARBA00023002"/>
    </source>
</evidence>
<dbReference type="OrthoDB" id="9783799at2"/>
<reference evidence="12 13" key="1">
    <citation type="submission" date="2019-03" db="EMBL/GenBank/DDBJ databases">
        <title>Draft genome sequences of novel Actinobacteria.</title>
        <authorList>
            <person name="Sahin N."/>
            <person name="Ay H."/>
            <person name="Saygin H."/>
        </authorList>
    </citation>
    <scope>NUCLEOTIDE SEQUENCE [LARGE SCALE GENOMIC DNA]</scope>
    <source>
        <strain evidence="12 13">DSM 41900</strain>
    </source>
</reference>
<keyword evidence="7 10" id="KW-0472">Membrane</keyword>
<keyword evidence="3 10" id="KW-0812">Transmembrane</keyword>
<evidence type="ECO:0000313" key="12">
    <source>
        <dbReference type="EMBL" id="TDC62632.1"/>
    </source>
</evidence>
<feature type="domain" description="Vitamin K epoxide reductase" evidence="11">
    <location>
        <begin position="21"/>
        <end position="162"/>
    </location>
</feature>
<evidence type="ECO:0000256" key="2">
    <source>
        <dbReference type="ARBA" id="ARBA00006214"/>
    </source>
</evidence>
<keyword evidence="9" id="KW-0676">Redox-active center</keyword>
<evidence type="ECO:0000256" key="10">
    <source>
        <dbReference type="SAM" id="Phobius"/>
    </source>
</evidence>
<comment type="similarity">
    <text evidence="2">Belongs to the VKOR family.</text>
</comment>
<dbReference type="CDD" id="cd12922">
    <property type="entry name" value="VKOR_5"/>
    <property type="match status" value="1"/>
</dbReference>
<gene>
    <name evidence="12" type="ORF">E1283_33755</name>
</gene>
<feature type="transmembrane region" description="Helical" evidence="10">
    <location>
        <begin position="110"/>
        <end position="131"/>
    </location>
</feature>
<evidence type="ECO:0000256" key="5">
    <source>
        <dbReference type="ARBA" id="ARBA00022989"/>
    </source>
</evidence>
<comment type="subcellular location">
    <subcellularLocation>
        <location evidence="1">Membrane</location>
        <topology evidence="1">Multi-pass membrane protein</topology>
    </subcellularLocation>
</comment>
<evidence type="ECO:0000256" key="4">
    <source>
        <dbReference type="ARBA" id="ARBA00022719"/>
    </source>
</evidence>
<dbReference type="EMBL" id="SMKI01000628">
    <property type="protein sequence ID" value="TDC62632.1"/>
    <property type="molecule type" value="Genomic_DNA"/>
</dbReference>
<accession>A0A4R4SKR3</accession>
<keyword evidence="13" id="KW-1185">Reference proteome</keyword>
<evidence type="ECO:0000256" key="1">
    <source>
        <dbReference type="ARBA" id="ARBA00004141"/>
    </source>
</evidence>
<sequence length="211" mass="22962">MTTATRHAADPTASEATPVGDRLLGLVLGVGGVVGLLAAFVLVVERIELLEDPSHIPSCSISPVLSCGSVMTTPQAEVFGFPNPLLGIAGFTALTVVAVVLLTGTALPRWFWQGLQAGVTFGLLFVHWLVYQSLYRIDALCPYCVAVWIVTIPVFWYTTLYNLTRGHLGTLGRPGPARTLAEYHGVVLTCWYLTIALLVLQRFWSYWTTLV</sequence>
<proteinExistence type="inferred from homology"/>
<dbReference type="Proteomes" id="UP000295345">
    <property type="component" value="Unassembled WGS sequence"/>
</dbReference>
<evidence type="ECO:0000313" key="13">
    <source>
        <dbReference type="Proteomes" id="UP000295345"/>
    </source>
</evidence>
<dbReference type="InterPro" id="IPR012932">
    <property type="entry name" value="VKOR"/>
</dbReference>
<feature type="transmembrane region" description="Helical" evidence="10">
    <location>
        <begin position="23"/>
        <end position="44"/>
    </location>
</feature>
<comment type="caution">
    <text evidence="12">The sequence shown here is derived from an EMBL/GenBank/DDBJ whole genome shotgun (WGS) entry which is preliminary data.</text>
</comment>
<feature type="transmembrane region" description="Helical" evidence="10">
    <location>
        <begin position="183"/>
        <end position="200"/>
    </location>
</feature>
<evidence type="ECO:0000259" key="11">
    <source>
        <dbReference type="SMART" id="SM00756"/>
    </source>
</evidence>
<name>A0A4R4SKR3_9ACTN</name>
<keyword evidence="5 10" id="KW-1133">Transmembrane helix</keyword>
<evidence type="ECO:0000256" key="7">
    <source>
        <dbReference type="ARBA" id="ARBA00023136"/>
    </source>
</evidence>
<dbReference type="AlphaFoldDB" id="A0A4R4SKR3"/>
<feature type="transmembrane region" description="Helical" evidence="10">
    <location>
        <begin position="85"/>
        <end position="104"/>
    </location>
</feature>
<feature type="transmembrane region" description="Helical" evidence="10">
    <location>
        <begin position="143"/>
        <end position="163"/>
    </location>
</feature>
<dbReference type="GO" id="GO:0016020">
    <property type="term" value="C:membrane"/>
    <property type="evidence" value="ECO:0007669"/>
    <property type="project" value="UniProtKB-SubCell"/>
</dbReference>
<dbReference type="GO" id="GO:0048038">
    <property type="term" value="F:quinone binding"/>
    <property type="evidence" value="ECO:0007669"/>
    <property type="project" value="UniProtKB-KW"/>
</dbReference>